<accession>A0A4Z2EPJ5</accession>
<gene>
    <name evidence="2" type="ORF">EYF80_058972</name>
</gene>
<evidence type="ECO:0000256" key="1">
    <source>
        <dbReference type="SAM" id="MobiDB-lite"/>
    </source>
</evidence>
<organism evidence="2 3">
    <name type="scientific">Liparis tanakae</name>
    <name type="common">Tanaka's snailfish</name>
    <dbReference type="NCBI Taxonomy" id="230148"/>
    <lineage>
        <taxon>Eukaryota</taxon>
        <taxon>Metazoa</taxon>
        <taxon>Chordata</taxon>
        <taxon>Craniata</taxon>
        <taxon>Vertebrata</taxon>
        <taxon>Euteleostomi</taxon>
        <taxon>Actinopterygii</taxon>
        <taxon>Neopterygii</taxon>
        <taxon>Teleostei</taxon>
        <taxon>Neoteleostei</taxon>
        <taxon>Acanthomorphata</taxon>
        <taxon>Eupercaria</taxon>
        <taxon>Perciformes</taxon>
        <taxon>Cottioidei</taxon>
        <taxon>Cottales</taxon>
        <taxon>Liparidae</taxon>
        <taxon>Liparis</taxon>
    </lineage>
</organism>
<sequence length="177" mass="19228">MNSRYNWKNGVASPSPALVAPVLPSRETQDLTLDQPVPGGSQSLVPPAAAPPTTEADAPAAGPHLPKVEASGPPPPPAPPALPKTTRWRRKQQEQRRQEAERKGVVLKINAAFSCTCSLCKQPKTKAFGHSCFHSKKLKTMFHFCQTSSGGQSVEDWLQEKQREEAASRWSSRPGGR</sequence>
<dbReference type="Proteomes" id="UP000314294">
    <property type="component" value="Unassembled WGS sequence"/>
</dbReference>
<dbReference type="EMBL" id="SRLO01004029">
    <property type="protein sequence ID" value="TNN30877.1"/>
    <property type="molecule type" value="Genomic_DNA"/>
</dbReference>
<comment type="caution">
    <text evidence="2">The sequence shown here is derived from an EMBL/GenBank/DDBJ whole genome shotgun (WGS) entry which is preliminary data.</text>
</comment>
<feature type="compositionally biased region" description="Basic and acidic residues" evidence="1">
    <location>
        <begin position="91"/>
        <end position="103"/>
    </location>
</feature>
<reference evidence="2 3" key="1">
    <citation type="submission" date="2019-03" db="EMBL/GenBank/DDBJ databases">
        <title>First draft genome of Liparis tanakae, snailfish: a comprehensive survey of snailfish specific genes.</title>
        <authorList>
            <person name="Kim W."/>
            <person name="Song I."/>
            <person name="Jeong J.-H."/>
            <person name="Kim D."/>
            <person name="Kim S."/>
            <person name="Ryu S."/>
            <person name="Song J.Y."/>
            <person name="Lee S.K."/>
        </authorList>
    </citation>
    <scope>NUCLEOTIDE SEQUENCE [LARGE SCALE GENOMIC DNA]</scope>
    <source>
        <tissue evidence="2">Muscle</tissue>
    </source>
</reference>
<evidence type="ECO:0000313" key="2">
    <source>
        <dbReference type="EMBL" id="TNN30877.1"/>
    </source>
</evidence>
<feature type="compositionally biased region" description="Basic and acidic residues" evidence="1">
    <location>
        <begin position="158"/>
        <end position="167"/>
    </location>
</feature>
<feature type="region of interest" description="Disordered" evidence="1">
    <location>
        <begin position="153"/>
        <end position="177"/>
    </location>
</feature>
<feature type="compositionally biased region" description="Low complexity" evidence="1">
    <location>
        <begin position="51"/>
        <end position="63"/>
    </location>
</feature>
<feature type="compositionally biased region" description="Pro residues" evidence="1">
    <location>
        <begin position="72"/>
        <end position="82"/>
    </location>
</feature>
<keyword evidence="3" id="KW-1185">Reference proteome</keyword>
<proteinExistence type="predicted"/>
<evidence type="ECO:0000313" key="3">
    <source>
        <dbReference type="Proteomes" id="UP000314294"/>
    </source>
</evidence>
<dbReference type="AlphaFoldDB" id="A0A4Z2EPJ5"/>
<dbReference type="OrthoDB" id="8860065at2759"/>
<feature type="region of interest" description="Disordered" evidence="1">
    <location>
        <begin position="1"/>
        <end position="103"/>
    </location>
</feature>
<name>A0A4Z2EPJ5_9TELE</name>
<protein>
    <submittedName>
        <fullName evidence="2">Uncharacterized protein</fullName>
    </submittedName>
</protein>